<proteinExistence type="predicted"/>
<name>A0A834L2P7_RHOSS</name>
<organism evidence="2 3">
    <name type="scientific">Rhododendron simsii</name>
    <name type="common">Sims's rhododendron</name>
    <dbReference type="NCBI Taxonomy" id="118357"/>
    <lineage>
        <taxon>Eukaryota</taxon>
        <taxon>Viridiplantae</taxon>
        <taxon>Streptophyta</taxon>
        <taxon>Embryophyta</taxon>
        <taxon>Tracheophyta</taxon>
        <taxon>Spermatophyta</taxon>
        <taxon>Magnoliopsida</taxon>
        <taxon>eudicotyledons</taxon>
        <taxon>Gunneridae</taxon>
        <taxon>Pentapetalae</taxon>
        <taxon>asterids</taxon>
        <taxon>Ericales</taxon>
        <taxon>Ericaceae</taxon>
        <taxon>Ericoideae</taxon>
        <taxon>Rhodoreae</taxon>
        <taxon>Rhododendron</taxon>
    </lineage>
</organism>
<sequence length="90" mass="10455">MLRGWRCCFGGSTIVRRSDDEWIVYLGYTFGERGNATTMEEEKHHRGLFHHHEEEDKSSPDYLVVGNTPPNYEDNSPPNFLVVDNTHPDF</sequence>
<dbReference type="Proteomes" id="UP000626092">
    <property type="component" value="Unassembled WGS sequence"/>
</dbReference>
<keyword evidence="3" id="KW-1185">Reference proteome</keyword>
<protein>
    <submittedName>
        <fullName evidence="2">Uncharacterized protein</fullName>
    </submittedName>
</protein>
<accession>A0A834L2P7</accession>
<comment type="caution">
    <text evidence="2">The sequence shown here is derived from an EMBL/GenBank/DDBJ whole genome shotgun (WGS) entry which is preliminary data.</text>
</comment>
<evidence type="ECO:0000256" key="1">
    <source>
        <dbReference type="SAM" id="MobiDB-lite"/>
    </source>
</evidence>
<reference evidence="2" key="1">
    <citation type="submission" date="2019-11" db="EMBL/GenBank/DDBJ databases">
        <authorList>
            <person name="Liu Y."/>
            <person name="Hou J."/>
            <person name="Li T.-Q."/>
            <person name="Guan C.-H."/>
            <person name="Wu X."/>
            <person name="Wu H.-Z."/>
            <person name="Ling F."/>
            <person name="Zhang R."/>
            <person name="Shi X.-G."/>
            <person name="Ren J.-P."/>
            <person name="Chen E.-F."/>
            <person name="Sun J.-M."/>
        </authorList>
    </citation>
    <scope>NUCLEOTIDE SEQUENCE</scope>
    <source>
        <strain evidence="2">Adult_tree_wgs_1</strain>
        <tissue evidence="2">Leaves</tissue>
    </source>
</reference>
<evidence type="ECO:0000313" key="3">
    <source>
        <dbReference type="Proteomes" id="UP000626092"/>
    </source>
</evidence>
<feature type="region of interest" description="Disordered" evidence="1">
    <location>
        <begin position="66"/>
        <end position="90"/>
    </location>
</feature>
<dbReference type="OrthoDB" id="1751299at2759"/>
<evidence type="ECO:0000313" key="2">
    <source>
        <dbReference type="EMBL" id="KAF7114516.1"/>
    </source>
</evidence>
<gene>
    <name evidence="2" type="ORF">RHSIM_RhsimUnG0085100</name>
</gene>
<dbReference type="AlphaFoldDB" id="A0A834L2P7"/>
<feature type="compositionally biased region" description="Polar residues" evidence="1">
    <location>
        <begin position="68"/>
        <end position="78"/>
    </location>
</feature>
<dbReference type="EMBL" id="WJXA01000210">
    <property type="protein sequence ID" value="KAF7114516.1"/>
    <property type="molecule type" value="Genomic_DNA"/>
</dbReference>